<dbReference type="Proteomes" id="UP000322362">
    <property type="component" value="Unassembled WGS sequence"/>
</dbReference>
<evidence type="ECO:0000313" key="1">
    <source>
        <dbReference type="EMBL" id="TYR36356.1"/>
    </source>
</evidence>
<evidence type="ECO:0000313" key="2">
    <source>
        <dbReference type="Proteomes" id="UP000322362"/>
    </source>
</evidence>
<comment type="caution">
    <text evidence="1">The sequence shown here is derived from an EMBL/GenBank/DDBJ whole genome shotgun (WGS) entry which is preliminary data.</text>
</comment>
<reference evidence="1 2" key="1">
    <citation type="submission" date="2019-08" db="EMBL/GenBank/DDBJ databases">
        <title>Phlebobacter frassis gen. nov. sp. nov., a new member of family Sphingobacteriaceae isolated from sand fly rearing media.</title>
        <authorList>
            <person name="Kakumanu M.L."/>
            <person name="Marayati B.F."/>
            <person name="Wada-Katsumata A."/>
            <person name="Wasserberg G."/>
            <person name="Schal C."/>
            <person name="Apperson C.S."/>
            <person name="Ponnusamy L."/>
        </authorList>
    </citation>
    <scope>NUCLEOTIDE SEQUENCE [LARGE SCALE GENOMIC DNA]</scope>
    <source>
        <strain evidence="1 2">SSI9</strain>
    </source>
</reference>
<sequence>MKNVLLLISLFVICNLTYGQQKETAPNEILVEKLIKEKDIDRNRALKIAQTIQDTADEINNVYNDSTLTDNVKRDKIDKLYLLRFDKINHIVPGIFRREEIVPNRKQLR</sequence>
<dbReference type="RefSeq" id="WP_148919207.1">
    <property type="nucleotide sequence ID" value="NZ_VTAV01000005.1"/>
</dbReference>
<proteinExistence type="predicted"/>
<dbReference type="AlphaFoldDB" id="A0A5D4H6G3"/>
<gene>
    <name evidence="1" type="ORF">FXV77_10645</name>
</gene>
<keyword evidence="2" id="KW-1185">Reference proteome</keyword>
<dbReference type="EMBL" id="VTAV01000005">
    <property type="protein sequence ID" value="TYR36356.1"/>
    <property type="molecule type" value="Genomic_DNA"/>
</dbReference>
<accession>A0A5D4H6G3</accession>
<name>A0A5D4H6G3_9SPHI</name>
<organism evidence="1 2">
    <name type="scientific">Sphingobacterium phlebotomi</name>
    <dbReference type="NCBI Taxonomy" id="2605433"/>
    <lineage>
        <taxon>Bacteria</taxon>
        <taxon>Pseudomonadati</taxon>
        <taxon>Bacteroidota</taxon>
        <taxon>Sphingobacteriia</taxon>
        <taxon>Sphingobacteriales</taxon>
        <taxon>Sphingobacteriaceae</taxon>
        <taxon>Sphingobacterium</taxon>
    </lineage>
</organism>
<protein>
    <submittedName>
        <fullName evidence="1">Uncharacterized protein</fullName>
    </submittedName>
</protein>